<dbReference type="SUPFAM" id="SSF103657">
    <property type="entry name" value="BAR/IMD domain-like"/>
    <property type="match status" value="1"/>
</dbReference>
<dbReference type="InterPro" id="IPR045258">
    <property type="entry name" value="ACAP1/2/3-like"/>
</dbReference>
<sequence>MTFAKLDDSPMFRQQLQGLEESAESLRGRCYKFYKGCRKYTEGLGEAYDGEIAFATALETFGGGHNDLVFAAMGGHVMTKFTIALREIGTYKEVLRSQVEHMLNDRLLHFVNVDLQDLKEARKRFDKASLIYDQAREKFLSLRKSTRMDIAASIEEELNNARSSFEASPIQPGYCTL</sequence>
<name>A0AAW1WSB8_RUBAR</name>
<organism evidence="4 5">
    <name type="scientific">Rubus argutus</name>
    <name type="common">Southern blackberry</name>
    <dbReference type="NCBI Taxonomy" id="59490"/>
    <lineage>
        <taxon>Eukaryota</taxon>
        <taxon>Viridiplantae</taxon>
        <taxon>Streptophyta</taxon>
        <taxon>Embryophyta</taxon>
        <taxon>Tracheophyta</taxon>
        <taxon>Spermatophyta</taxon>
        <taxon>Magnoliopsida</taxon>
        <taxon>eudicotyledons</taxon>
        <taxon>Gunneridae</taxon>
        <taxon>Pentapetalae</taxon>
        <taxon>rosids</taxon>
        <taxon>fabids</taxon>
        <taxon>Rosales</taxon>
        <taxon>Rosaceae</taxon>
        <taxon>Rosoideae</taxon>
        <taxon>Rosoideae incertae sedis</taxon>
        <taxon>Rubus</taxon>
    </lineage>
</organism>
<keyword evidence="1" id="KW-0479">Metal-binding</keyword>
<evidence type="ECO:0000256" key="1">
    <source>
        <dbReference type="ARBA" id="ARBA00022723"/>
    </source>
</evidence>
<protein>
    <recommendedName>
        <fullName evidence="3">BAR domain-containing protein</fullName>
    </recommendedName>
</protein>
<dbReference type="GO" id="GO:0046872">
    <property type="term" value="F:metal ion binding"/>
    <property type="evidence" value="ECO:0007669"/>
    <property type="project" value="UniProtKB-KW"/>
</dbReference>
<dbReference type="AlphaFoldDB" id="A0AAW1WSB8"/>
<dbReference type="GO" id="GO:0005737">
    <property type="term" value="C:cytoplasm"/>
    <property type="evidence" value="ECO:0007669"/>
    <property type="project" value="InterPro"/>
</dbReference>
<dbReference type="EMBL" id="JBEDUW010000005">
    <property type="protein sequence ID" value="KAK9926546.1"/>
    <property type="molecule type" value="Genomic_DNA"/>
</dbReference>
<gene>
    <name evidence="4" type="ORF">M0R45_023770</name>
</gene>
<keyword evidence="5" id="KW-1185">Reference proteome</keyword>
<keyword evidence="2" id="KW-0862">Zinc</keyword>
<dbReference type="InterPro" id="IPR004148">
    <property type="entry name" value="BAR_dom"/>
</dbReference>
<evidence type="ECO:0000259" key="3">
    <source>
        <dbReference type="Pfam" id="PF16746"/>
    </source>
</evidence>
<dbReference type="Gene3D" id="1.20.1270.60">
    <property type="entry name" value="Arfaptin homology (AH) domain/BAR domain"/>
    <property type="match status" value="1"/>
</dbReference>
<comment type="caution">
    <text evidence="4">The sequence shown here is derived from an EMBL/GenBank/DDBJ whole genome shotgun (WGS) entry which is preliminary data.</text>
</comment>
<feature type="domain" description="BAR" evidence="3">
    <location>
        <begin position="6"/>
        <end position="167"/>
    </location>
</feature>
<dbReference type="PANTHER" id="PTHR23180">
    <property type="entry name" value="CENTAURIN/ARF"/>
    <property type="match status" value="1"/>
</dbReference>
<dbReference type="Proteomes" id="UP001457282">
    <property type="component" value="Unassembled WGS sequence"/>
</dbReference>
<reference evidence="4 5" key="1">
    <citation type="journal article" date="2023" name="G3 (Bethesda)">
        <title>A chromosome-length genome assembly and annotation of blackberry (Rubus argutus, cv. 'Hillquist').</title>
        <authorList>
            <person name="Bruna T."/>
            <person name="Aryal R."/>
            <person name="Dudchenko O."/>
            <person name="Sargent D.J."/>
            <person name="Mead D."/>
            <person name="Buti M."/>
            <person name="Cavallini A."/>
            <person name="Hytonen T."/>
            <person name="Andres J."/>
            <person name="Pham M."/>
            <person name="Weisz D."/>
            <person name="Mascagni F."/>
            <person name="Usai G."/>
            <person name="Natali L."/>
            <person name="Bassil N."/>
            <person name="Fernandez G.E."/>
            <person name="Lomsadze A."/>
            <person name="Armour M."/>
            <person name="Olukolu B."/>
            <person name="Poorten T."/>
            <person name="Britton C."/>
            <person name="Davik J."/>
            <person name="Ashrafi H."/>
            <person name="Aiden E.L."/>
            <person name="Borodovsky M."/>
            <person name="Worthington M."/>
        </authorList>
    </citation>
    <scope>NUCLEOTIDE SEQUENCE [LARGE SCALE GENOMIC DNA]</scope>
    <source>
        <strain evidence="4">PI 553951</strain>
    </source>
</reference>
<dbReference type="InterPro" id="IPR027267">
    <property type="entry name" value="AH/BAR_dom_sf"/>
</dbReference>
<dbReference type="Pfam" id="PF16746">
    <property type="entry name" value="BAR_3"/>
    <property type="match status" value="1"/>
</dbReference>
<evidence type="ECO:0000256" key="2">
    <source>
        <dbReference type="ARBA" id="ARBA00022833"/>
    </source>
</evidence>
<proteinExistence type="predicted"/>
<dbReference type="PANTHER" id="PTHR23180:SF405">
    <property type="entry name" value="ADP-RIBOSYLATION FACTOR GTPASE-ACTIVATING PROTEIN AGD1"/>
    <property type="match status" value="1"/>
</dbReference>
<evidence type="ECO:0000313" key="5">
    <source>
        <dbReference type="Proteomes" id="UP001457282"/>
    </source>
</evidence>
<evidence type="ECO:0000313" key="4">
    <source>
        <dbReference type="EMBL" id="KAK9926546.1"/>
    </source>
</evidence>
<accession>A0AAW1WSB8</accession>
<dbReference type="GO" id="GO:0005096">
    <property type="term" value="F:GTPase activator activity"/>
    <property type="evidence" value="ECO:0007669"/>
    <property type="project" value="InterPro"/>
</dbReference>